<dbReference type="PANTHER" id="PTHR42648:SF26">
    <property type="entry name" value="INTEGRASE CATALYTIC DOMAIN-CONTAINING PROTEIN"/>
    <property type="match status" value="1"/>
</dbReference>
<dbReference type="Proteomes" id="UP001280121">
    <property type="component" value="Unassembled WGS sequence"/>
</dbReference>
<sequence>MIQGLRGPIRLRGPSGSEAAHCMAGHGLGMAHCFIRPADLHPQPILRPVPRHRSKVVHTKFDKRIKSLHTDMRGGYIAFTSHLVKQGIQVRYPCPHTHQQNGMAERKHRHIKETSLTLLAHAKIPLKFWYEAFTTATYLINNMLLVAFHYVLPFK</sequence>
<keyword evidence="1" id="KW-1133">Transmembrane helix</keyword>
<dbReference type="InterPro" id="IPR036397">
    <property type="entry name" value="RNaseH_sf"/>
</dbReference>
<gene>
    <name evidence="3" type="ORF">Ddye_013343</name>
</gene>
<keyword evidence="1" id="KW-0472">Membrane</keyword>
<dbReference type="EMBL" id="JANJYI010000004">
    <property type="protein sequence ID" value="KAK2653487.1"/>
    <property type="molecule type" value="Genomic_DNA"/>
</dbReference>
<protein>
    <recommendedName>
        <fullName evidence="2">Integrase catalytic domain-containing protein</fullName>
    </recommendedName>
</protein>
<comment type="caution">
    <text evidence="3">The sequence shown here is derived from an EMBL/GenBank/DDBJ whole genome shotgun (WGS) entry which is preliminary data.</text>
</comment>
<evidence type="ECO:0000313" key="3">
    <source>
        <dbReference type="EMBL" id="KAK2653487.1"/>
    </source>
</evidence>
<evidence type="ECO:0000313" key="4">
    <source>
        <dbReference type="Proteomes" id="UP001280121"/>
    </source>
</evidence>
<keyword evidence="1" id="KW-0812">Transmembrane</keyword>
<feature type="domain" description="Integrase catalytic" evidence="2">
    <location>
        <begin position="66"/>
        <end position="155"/>
    </location>
</feature>
<dbReference type="InterPro" id="IPR039537">
    <property type="entry name" value="Retrotran_Ty1/copia-like"/>
</dbReference>
<evidence type="ECO:0000259" key="2">
    <source>
        <dbReference type="PROSITE" id="PS50994"/>
    </source>
</evidence>
<dbReference type="PANTHER" id="PTHR42648">
    <property type="entry name" value="TRANSPOSASE, PUTATIVE-RELATED"/>
    <property type="match status" value="1"/>
</dbReference>
<dbReference type="GO" id="GO:0003676">
    <property type="term" value="F:nucleic acid binding"/>
    <property type="evidence" value="ECO:0007669"/>
    <property type="project" value="InterPro"/>
</dbReference>
<dbReference type="PROSITE" id="PS50994">
    <property type="entry name" value="INTEGRASE"/>
    <property type="match status" value="1"/>
</dbReference>
<name>A0AAE0CJI0_9ROSI</name>
<dbReference type="Gene3D" id="3.30.420.10">
    <property type="entry name" value="Ribonuclease H-like superfamily/Ribonuclease H"/>
    <property type="match status" value="1"/>
</dbReference>
<keyword evidence="4" id="KW-1185">Reference proteome</keyword>
<reference evidence="3" key="1">
    <citation type="journal article" date="2023" name="Plant J.">
        <title>Genome sequences and population genomics provide insights into the demographic history, inbreeding, and mutation load of two 'living fossil' tree species of Dipteronia.</title>
        <authorList>
            <person name="Feng Y."/>
            <person name="Comes H.P."/>
            <person name="Chen J."/>
            <person name="Zhu S."/>
            <person name="Lu R."/>
            <person name="Zhang X."/>
            <person name="Li P."/>
            <person name="Qiu J."/>
            <person name="Olsen K.M."/>
            <person name="Qiu Y."/>
        </authorList>
    </citation>
    <scope>NUCLEOTIDE SEQUENCE</scope>
    <source>
        <strain evidence="3">KIB01</strain>
    </source>
</reference>
<evidence type="ECO:0000256" key="1">
    <source>
        <dbReference type="SAM" id="Phobius"/>
    </source>
</evidence>
<feature type="transmembrane region" description="Helical" evidence="1">
    <location>
        <begin position="128"/>
        <end position="152"/>
    </location>
</feature>
<dbReference type="GO" id="GO:0015074">
    <property type="term" value="P:DNA integration"/>
    <property type="evidence" value="ECO:0007669"/>
    <property type="project" value="InterPro"/>
</dbReference>
<accession>A0AAE0CJI0</accession>
<organism evidence="3 4">
    <name type="scientific">Dipteronia dyeriana</name>
    <dbReference type="NCBI Taxonomy" id="168575"/>
    <lineage>
        <taxon>Eukaryota</taxon>
        <taxon>Viridiplantae</taxon>
        <taxon>Streptophyta</taxon>
        <taxon>Embryophyta</taxon>
        <taxon>Tracheophyta</taxon>
        <taxon>Spermatophyta</taxon>
        <taxon>Magnoliopsida</taxon>
        <taxon>eudicotyledons</taxon>
        <taxon>Gunneridae</taxon>
        <taxon>Pentapetalae</taxon>
        <taxon>rosids</taxon>
        <taxon>malvids</taxon>
        <taxon>Sapindales</taxon>
        <taxon>Sapindaceae</taxon>
        <taxon>Hippocastanoideae</taxon>
        <taxon>Acereae</taxon>
        <taxon>Dipteronia</taxon>
    </lineage>
</organism>
<dbReference type="InterPro" id="IPR012337">
    <property type="entry name" value="RNaseH-like_sf"/>
</dbReference>
<dbReference type="SUPFAM" id="SSF53098">
    <property type="entry name" value="Ribonuclease H-like"/>
    <property type="match status" value="1"/>
</dbReference>
<dbReference type="InterPro" id="IPR001584">
    <property type="entry name" value="Integrase_cat-core"/>
</dbReference>
<proteinExistence type="predicted"/>
<dbReference type="AlphaFoldDB" id="A0AAE0CJI0"/>